<feature type="compositionally biased region" description="Basic and acidic residues" evidence="1">
    <location>
        <begin position="82"/>
        <end position="93"/>
    </location>
</feature>
<evidence type="ECO:0000256" key="1">
    <source>
        <dbReference type="SAM" id="MobiDB-lite"/>
    </source>
</evidence>
<dbReference type="AlphaFoldDB" id="A0A803P2V5"/>
<evidence type="ECO:0000313" key="3">
    <source>
        <dbReference type="Proteomes" id="UP000596661"/>
    </source>
</evidence>
<reference evidence="2" key="1">
    <citation type="submission" date="2018-11" db="EMBL/GenBank/DDBJ databases">
        <authorList>
            <person name="Grassa J C."/>
        </authorList>
    </citation>
    <scope>NUCLEOTIDE SEQUENCE [LARGE SCALE GENOMIC DNA]</scope>
</reference>
<dbReference type="EnsemblPlants" id="evm.model.02.840">
    <property type="protein sequence ID" value="cds.evm.model.02.840"/>
    <property type="gene ID" value="evm.TU.02.840"/>
</dbReference>
<feature type="region of interest" description="Disordered" evidence="1">
    <location>
        <begin position="81"/>
        <end position="103"/>
    </location>
</feature>
<proteinExistence type="predicted"/>
<dbReference type="Proteomes" id="UP000596661">
    <property type="component" value="Chromosome 2"/>
</dbReference>
<name>A0A803P2V5_CANSA</name>
<feature type="region of interest" description="Disordered" evidence="1">
    <location>
        <begin position="23"/>
        <end position="65"/>
    </location>
</feature>
<dbReference type="EMBL" id="UZAU01000137">
    <property type="status" value="NOT_ANNOTATED_CDS"/>
    <property type="molecule type" value="Genomic_DNA"/>
</dbReference>
<evidence type="ECO:0000313" key="2">
    <source>
        <dbReference type="EnsemblPlants" id="cds.evm.model.02.840"/>
    </source>
</evidence>
<accession>A0A803P2V5</accession>
<keyword evidence="3" id="KW-1185">Reference proteome</keyword>
<dbReference type="Gramene" id="evm.model.02.840">
    <property type="protein sequence ID" value="cds.evm.model.02.840"/>
    <property type="gene ID" value="evm.TU.02.840"/>
</dbReference>
<organism evidence="2 3">
    <name type="scientific">Cannabis sativa</name>
    <name type="common">Hemp</name>
    <name type="synonym">Marijuana</name>
    <dbReference type="NCBI Taxonomy" id="3483"/>
    <lineage>
        <taxon>Eukaryota</taxon>
        <taxon>Viridiplantae</taxon>
        <taxon>Streptophyta</taxon>
        <taxon>Embryophyta</taxon>
        <taxon>Tracheophyta</taxon>
        <taxon>Spermatophyta</taxon>
        <taxon>Magnoliopsida</taxon>
        <taxon>eudicotyledons</taxon>
        <taxon>Gunneridae</taxon>
        <taxon>Pentapetalae</taxon>
        <taxon>rosids</taxon>
        <taxon>fabids</taxon>
        <taxon>Rosales</taxon>
        <taxon>Cannabaceae</taxon>
        <taxon>Cannabis</taxon>
    </lineage>
</organism>
<protein>
    <submittedName>
        <fullName evidence="2">Uncharacterized protein</fullName>
    </submittedName>
</protein>
<reference evidence="2" key="2">
    <citation type="submission" date="2021-03" db="UniProtKB">
        <authorList>
            <consortium name="EnsemblPlants"/>
        </authorList>
    </citation>
    <scope>IDENTIFICATION</scope>
</reference>
<sequence>MIKEIEKIISLTGGLNVEVEDEWESNEQVLDGGKESQISGGGTKMKTAREEKGGGSQDSYEGKISLGENISKVKSTLNTLKVSEENGDKRNTGDVDPSLNKGGHVDNVNLSHLNIGEVDGLERLVVEMREVEGKRANREIEIANAIMVQEFRIPKVGEGFAEGWNKEKKRTGNGAKGRKIKFVKELARDRAQQLGTNLGEAYQVCTKDGVLGMAETDISGSEDLSALSVEDGAADLEAQGRRSK</sequence>